<dbReference type="PROSITE" id="PS52016">
    <property type="entry name" value="TONB_DEPENDENT_REC_3"/>
    <property type="match status" value="1"/>
</dbReference>
<dbReference type="InterPro" id="IPR037066">
    <property type="entry name" value="Plug_dom_sf"/>
</dbReference>
<dbReference type="Pfam" id="PF07715">
    <property type="entry name" value="Plug"/>
    <property type="match status" value="1"/>
</dbReference>
<dbReference type="GO" id="GO:0015344">
    <property type="term" value="F:siderophore uptake transmembrane transporter activity"/>
    <property type="evidence" value="ECO:0007669"/>
    <property type="project" value="TreeGrafter"/>
</dbReference>
<evidence type="ECO:0000256" key="7">
    <source>
        <dbReference type="ARBA" id="ARBA00023136"/>
    </source>
</evidence>
<evidence type="ECO:0000256" key="8">
    <source>
        <dbReference type="ARBA" id="ARBA00023170"/>
    </source>
</evidence>
<keyword evidence="8 15" id="KW-0675">Receptor</keyword>
<name>A0A8J7U333_9BACT</name>
<dbReference type="InterPro" id="IPR039426">
    <property type="entry name" value="TonB-dep_rcpt-like"/>
</dbReference>
<keyword evidence="9 10" id="KW-0998">Cell outer membrane</keyword>
<dbReference type="RefSeq" id="WP_207859908.1">
    <property type="nucleotide sequence ID" value="NZ_JAFREP010000015.1"/>
</dbReference>
<comment type="similarity">
    <text evidence="10 11">Belongs to the TonB-dependent receptor family.</text>
</comment>
<evidence type="ECO:0000256" key="12">
    <source>
        <dbReference type="SAM" id="SignalP"/>
    </source>
</evidence>
<dbReference type="GO" id="GO:0009279">
    <property type="term" value="C:cell outer membrane"/>
    <property type="evidence" value="ECO:0007669"/>
    <property type="project" value="UniProtKB-SubCell"/>
</dbReference>
<dbReference type="Gene3D" id="2.170.130.10">
    <property type="entry name" value="TonB-dependent receptor, plug domain"/>
    <property type="match status" value="1"/>
</dbReference>
<evidence type="ECO:0000256" key="1">
    <source>
        <dbReference type="ARBA" id="ARBA00004571"/>
    </source>
</evidence>
<dbReference type="Proteomes" id="UP000664417">
    <property type="component" value="Unassembled WGS sequence"/>
</dbReference>
<feature type="domain" description="TonB-dependent receptor plug" evidence="14">
    <location>
        <begin position="52"/>
        <end position="159"/>
    </location>
</feature>
<gene>
    <name evidence="15" type="ORF">J3U88_15870</name>
</gene>
<accession>A0A8J7U333</accession>
<dbReference type="SUPFAM" id="SSF56935">
    <property type="entry name" value="Porins"/>
    <property type="match status" value="1"/>
</dbReference>
<dbReference type="EMBL" id="JAFREP010000015">
    <property type="protein sequence ID" value="MBO1319953.1"/>
    <property type="molecule type" value="Genomic_DNA"/>
</dbReference>
<reference evidence="15" key="1">
    <citation type="submission" date="2021-03" db="EMBL/GenBank/DDBJ databases">
        <authorList>
            <person name="Wang G."/>
        </authorList>
    </citation>
    <scope>NUCLEOTIDE SEQUENCE</scope>
    <source>
        <strain evidence="15">KCTC 12899</strain>
    </source>
</reference>
<keyword evidence="5 12" id="KW-0732">Signal</keyword>
<dbReference type="AlphaFoldDB" id="A0A8J7U333"/>
<dbReference type="InterPro" id="IPR000531">
    <property type="entry name" value="Beta-barrel_TonB"/>
</dbReference>
<evidence type="ECO:0000256" key="2">
    <source>
        <dbReference type="ARBA" id="ARBA00022448"/>
    </source>
</evidence>
<evidence type="ECO:0000256" key="9">
    <source>
        <dbReference type="ARBA" id="ARBA00023237"/>
    </source>
</evidence>
<keyword evidence="6 11" id="KW-0798">TonB box</keyword>
<feature type="signal peptide" evidence="12">
    <location>
        <begin position="1"/>
        <end position="22"/>
    </location>
</feature>
<sequence length="753" mass="83864">MFPKKMLLMLLVSGFLATLGQAAEGDELLEMSLDELLNVEVTTATKKAEKSDSAPATVYVVTADTIAARGYRNLKELLEDIPEIEIQSNAVAEFNNYFSIRGIAGNERFIVLLNGFRFNSPTGSPHVIEHNYPLVNVAQVEIILGPASALYGADAFGGIVNIITRDGEQGKGGVMDVAFGRFATQETALTYGHTFDRLRVSASAFRYESDEAVMPDFYPEEYAWYRNNYQQQGTALISPFIPVEIEIDPSLQNRPYETPNKAEFINLLVGTDQFQLGYSTNSERHSSSTGMRPEFNLFVGEALYRTDLESMFAKYQYKSSNERWFLDSSVWKGTYEIAPESAFLNTFTFYRPGYKYADAQTVKFEEQLTVDMGKRGTLIAGLSYEDVSALPKTGDLPAPFDPDLPADSQDLFYIGTDTTDAAGNDLTVEQAFFPVDYQNLAAYLQVSFSMRDTLDVTLGARFDDSTRYGSTFNPRLGLVKRFSPRLTFKFLYGTAFLAPSPYLALQHYGSFIPVDAEGNAAAGPEDTAGLFGPFWHLPNPDLAPEELTSFETSLAYYANDHWGLFINAYHNNVTDRVVNSGQFGRTFAGIPVGFAEVPINGGESDAYGGTLRLNYLGSLGSLQVNAFAAWSYADGEVDEGPLTYTAENTFRLVAELRAGKLTASPRLLVRGKSRHFLLDENGRNFENEAYEVVNLFARYRSLVKQGRWEIDTYLRVTNLFDERYTNVPLAQFEGFTATPQDPRFFSGGFTVKF</sequence>
<dbReference type="InterPro" id="IPR012910">
    <property type="entry name" value="Plug_dom"/>
</dbReference>
<organism evidence="15 16">
    <name type="scientific">Acanthopleuribacter pedis</name>
    <dbReference type="NCBI Taxonomy" id="442870"/>
    <lineage>
        <taxon>Bacteria</taxon>
        <taxon>Pseudomonadati</taxon>
        <taxon>Acidobacteriota</taxon>
        <taxon>Holophagae</taxon>
        <taxon>Acanthopleuribacterales</taxon>
        <taxon>Acanthopleuribacteraceae</taxon>
        <taxon>Acanthopleuribacter</taxon>
    </lineage>
</organism>
<evidence type="ECO:0000313" key="16">
    <source>
        <dbReference type="Proteomes" id="UP000664417"/>
    </source>
</evidence>
<keyword evidence="7 10" id="KW-0472">Membrane</keyword>
<evidence type="ECO:0000313" key="15">
    <source>
        <dbReference type="EMBL" id="MBO1319953.1"/>
    </source>
</evidence>
<keyword evidence="16" id="KW-1185">Reference proteome</keyword>
<dbReference type="Pfam" id="PF00593">
    <property type="entry name" value="TonB_dep_Rec_b-barrel"/>
    <property type="match status" value="1"/>
</dbReference>
<dbReference type="Gene3D" id="2.40.170.20">
    <property type="entry name" value="TonB-dependent receptor, beta-barrel domain"/>
    <property type="match status" value="1"/>
</dbReference>
<evidence type="ECO:0000259" key="13">
    <source>
        <dbReference type="Pfam" id="PF00593"/>
    </source>
</evidence>
<proteinExistence type="inferred from homology"/>
<evidence type="ECO:0000256" key="4">
    <source>
        <dbReference type="ARBA" id="ARBA00022692"/>
    </source>
</evidence>
<keyword evidence="4 10" id="KW-0812">Transmembrane</keyword>
<dbReference type="PANTHER" id="PTHR30069">
    <property type="entry name" value="TONB-DEPENDENT OUTER MEMBRANE RECEPTOR"/>
    <property type="match status" value="1"/>
</dbReference>
<feature type="chain" id="PRO_5035305530" evidence="12">
    <location>
        <begin position="23"/>
        <end position="753"/>
    </location>
</feature>
<evidence type="ECO:0000256" key="11">
    <source>
        <dbReference type="RuleBase" id="RU003357"/>
    </source>
</evidence>
<evidence type="ECO:0000256" key="10">
    <source>
        <dbReference type="PROSITE-ProRule" id="PRU01360"/>
    </source>
</evidence>
<dbReference type="GO" id="GO:0044718">
    <property type="term" value="P:siderophore transmembrane transport"/>
    <property type="evidence" value="ECO:0007669"/>
    <property type="project" value="TreeGrafter"/>
</dbReference>
<comment type="caution">
    <text evidence="15">The sequence shown here is derived from an EMBL/GenBank/DDBJ whole genome shotgun (WGS) entry which is preliminary data.</text>
</comment>
<evidence type="ECO:0000259" key="14">
    <source>
        <dbReference type="Pfam" id="PF07715"/>
    </source>
</evidence>
<evidence type="ECO:0000256" key="3">
    <source>
        <dbReference type="ARBA" id="ARBA00022452"/>
    </source>
</evidence>
<keyword evidence="2 10" id="KW-0813">Transport</keyword>
<evidence type="ECO:0000256" key="5">
    <source>
        <dbReference type="ARBA" id="ARBA00022729"/>
    </source>
</evidence>
<comment type="subcellular location">
    <subcellularLocation>
        <location evidence="1 10">Cell outer membrane</location>
        <topology evidence="1 10">Multi-pass membrane protein</topology>
    </subcellularLocation>
</comment>
<feature type="domain" description="TonB-dependent receptor-like beta-barrel" evidence="13">
    <location>
        <begin position="287"/>
        <end position="719"/>
    </location>
</feature>
<evidence type="ECO:0000256" key="6">
    <source>
        <dbReference type="ARBA" id="ARBA00023077"/>
    </source>
</evidence>
<protein>
    <submittedName>
        <fullName evidence="15">TonB-dependent receptor</fullName>
    </submittedName>
</protein>
<dbReference type="InterPro" id="IPR036942">
    <property type="entry name" value="Beta-barrel_TonB_sf"/>
</dbReference>
<dbReference type="PANTHER" id="PTHR30069:SF29">
    <property type="entry name" value="HEMOGLOBIN AND HEMOGLOBIN-HAPTOGLOBIN-BINDING PROTEIN 1-RELATED"/>
    <property type="match status" value="1"/>
</dbReference>
<keyword evidence="3 10" id="KW-1134">Transmembrane beta strand</keyword>